<evidence type="ECO:0000313" key="3">
    <source>
        <dbReference type="EMBL" id="QFJ53454.1"/>
    </source>
</evidence>
<dbReference type="KEGG" id="pxv:FXF36_00060"/>
<reference evidence="2" key="2">
    <citation type="journal article" date="2019" name="Appl. Environ. Microbiol.">
        <title>Comparative Genomics of Rumen Butyrivibrio spp. Uncovers a Continuum of Polysaccharide-Degrading Capabilities.</title>
        <authorList>
            <person name="Palevich N."/>
            <person name="Kelly W.J."/>
            <person name="Leahy S.C."/>
            <person name="Denman S."/>
            <person name="Altermann E."/>
            <person name="Rakonjac J."/>
            <person name="Attwood G.T."/>
        </authorList>
    </citation>
    <scope>NUCLEOTIDE SEQUENCE</scope>
    <source>
        <strain evidence="2">MA3014</strain>
    </source>
</reference>
<evidence type="ECO:0000313" key="4">
    <source>
        <dbReference type="Proteomes" id="UP000327030"/>
    </source>
</evidence>
<protein>
    <submittedName>
        <fullName evidence="2">Uncharacterized protein</fullName>
    </submittedName>
</protein>
<dbReference type="KEGG" id="pxv:FXF36_00470"/>
<name>A0A5P6VLD1_PSEXY</name>
<dbReference type="Proteomes" id="UP000327030">
    <property type="component" value="Chromosome 1"/>
</dbReference>
<dbReference type="EMBL" id="CP043028">
    <property type="protein sequence ID" value="QFJ53377.1"/>
    <property type="molecule type" value="Genomic_DNA"/>
</dbReference>
<dbReference type="EMBL" id="CP043028">
    <property type="protein sequence ID" value="QFJ53454.1"/>
    <property type="molecule type" value="Genomic_DNA"/>
</dbReference>
<dbReference type="InterPro" id="IPR010998">
    <property type="entry name" value="Integrase_recombinase_N"/>
</dbReference>
<dbReference type="GO" id="GO:0003677">
    <property type="term" value="F:DNA binding"/>
    <property type="evidence" value="ECO:0007669"/>
    <property type="project" value="UniProtKB-KW"/>
</dbReference>
<evidence type="ECO:0000313" key="2">
    <source>
        <dbReference type="EMBL" id="QFJ53377.1"/>
    </source>
</evidence>
<dbReference type="RefSeq" id="WP_151621922.1">
    <property type="nucleotide sequence ID" value="NZ_CP043028.1"/>
</dbReference>
<organism evidence="2 4">
    <name type="scientific">Pseudobutyrivibrio xylanivorans</name>
    <dbReference type="NCBI Taxonomy" id="185007"/>
    <lineage>
        <taxon>Bacteria</taxon>
        <taxon>Bacillati</taxon>
        <taxon>Bacillota</taxon>
        <taxon>Clostridia</taxon>
        <taxon>Lachnospirales</taxon>
        <taxon>Lachnospiraceae</taxon>
        <taxon>Pseudobutyrivibrio</taxon>
    </lineage>
</organism>
<gene>
    <name evidence="2" type="ORF">FXF36_00060</name>
    <name evidence="3" type="ORF">FXF36_00470</name>
</gene>
<accession>A0A5P6VLD1</accession>
<keyword evidence="1" id="KW-0238">DNA-binding</keyword>
<dbReference type="Gene3D" id="1.10.150.130">
    <property type="match status" value="1"/>
</dbReference>
<evidence type="ECO:0000256" key="1">
    <source>
        <dbReference type="ARBA" id="ARBA00023125"/>
    </source>
</evidence>
<reference evidence="2" key="1">
    <citation type="journal article" date="2018" name="Nat. Biotechnol.">
        <title>Cultivation and sequencing of rumen microbiome members from the Hungate1000 Collection.</title>
        <authorList>
            <consortium name="Hungate1000 project collaborators"/>
            <person name="Seshadri R."/>
            <person name="Leahy S.C."/>
            <person name="Attwood G.T."/>
            <person name="Teh K.H."/>
            <person name="Lambie S.C."/>
            <person name="Cookson A.L."/>
            <person name="Eloe-Fadrosh E.A."/>
            <person name="Pavlopoulos G.A."/>
            <person name="Hadjithomas M."/>
            <person name="Varghese N.J."/>
            <person name="Paez-Espino D."/>
            <person name="Perry R."/>
            <person name="Henderson G."/>
            <person name="Creevey C.J."/>
            <person name="Terrapon N."/>
            <person name="Lapebie P."/>
            <person name="Drula E."/>
            <person name="Lombard V."/>
            <person name="Rubin E."/>
            <person name="Kyrpides N.C."/>
            <person name="Henrissat B."/>
            <person name="Woyke T."/>
            <person name="Ivanova N.N."/>
            <person name="Kelly W.J."/>
        </authorList>
    </citation>
    <scope>NUCLEOTIDE SEQUENCE</scope>
    <source>
        <strain evidence="2">MA3014</strain>
    </source>
</reference>
<dbReference type="AlphaFoldDB" id="A0A5P6VLD1"/>
<dbReference type="OrthoDB" id="2053224at2"/>
<reference evidence="4" key="3">
    <citation type="submission" date="2019-08" db="EMBL/GenBank/DDBJ databases">
        <title>Complete Genome Sequence of the Polysaccharide-Degrading Rumen Bacterium Pseudobutyrivibrio xylanivorans MA3014.</title>
        <authorList>
            <person name="Palevich N."/>
            <person name="Maclean P.H."/>
            <person name="Kelly W.J."/>
            <person name="Leahy S.C."/>
            <person name="Rakonjac J."/>
            <person name="Attwood G.T."/>
        </authorList>
    </citation>
    <scope>NUCLEOTIDE SEQUENCE [LARGE SCALE GENOMIC DNA]</scope>
    <source>
        <strain evidence="4">MA3014</strain>
    </source>
</reference>
<proteinExistence type="predicted"/>
<sequence>MKEYLDEKEAQISRTVTNITDTLPSSVAAFAHSLEYDNIKSIASIYQYILDIRLFYSVLAEQWEIDPKDIDDKKLYKVTPEIIKSYVNALYKPNRITAGLTSPDQKRKDKRYKSLWYYFDYLERTGFLDENIMQKPEDKRKGKPAKPKVIKSPEDVSFKMNGWTKTTVDGKYSIIKEKDPNGGYGKYRFYVKDEERNVLFTDDKGETLYLNGNEARDFVKRLYVNLKKERHK</sequence>
<reference evidence="2" key="4">
    <citation type="journal article" date="2020" name="Genome Biol. Evol.">
        <title>Complete Genome Sequence of the Polysaccharide-Degrading Rumen Bacterium Pseudobutyrivibrio xylanivorans MA3014 Reveals an Incomplete Glycolytic Pathway.</title>
        <authorList>
            <person name="Palevich N."/>
            <person name="Maclean P.H."/>
            <person name="Kelly W.J."/>
            <person name="Leahy S.C."/>
            <person name="Rakonjac J."/>
            <person name="Attwood G.T."/>
        </authorList>
    </citation>
    <scope>NUCLEOTIDE SEQUENCE</scope>
    <source>
        <strain evidence="2">MA3014</strain>
    </source>
</reference>